<evidence type="ECO:0000256" key="7">
    <source>
        <dbReference type="ARBA" id="ARBA00023136"/>
    </source>
</evidence>
<dbReference type="KEGG" id="xyk:GT347_26405"/>
<keyword evidence="7 10" id="KW-0472">Membrane</keyword>
<dbReference type="AlphaFoldDB" id="A0A857JEI5"/>
<feature type="domain" description="TonB-dependent receptor plug" evidence="14">
    <location>
        <begin position="62"/>
        <end position="165"/>
    </location>
</feature>
<keyword evidence="6 11" id="KW-0798">TonB box</keyword>
<feature type="chain" id="PRO_5032735855" evidence="12">
    <location>
        <begin position="27"/>
        <end position="708"/>
    </location>
</feature>
<keyword evidence="8 15" id="KW-0675">Receptor</keyword>
<evidence type="ECO:0000256" key="4">
    <source>
        <dbReference type="ARBA" id="ARBA00022452"/>
    </source>
</evidence>
<dbReference type="InterPro" id="IPR039426">
    <property type="entry name" value="TonB-dep_rcpt-like"/>
</dbReference>
<keyword evidence="9 10" id="KW-0998">Cell outer membrane</keyword>
<feature type="domain" description="TonB-dependent receptor-like beta-barrel" evidence="13">
    <location>
        <begin position="249"/>
        <end position="677"/>
    </location>
</feature>
<organism evidence="15 16">
    <name type="scientific">Xylophilus rhododendri</name>
    <dbReference type="NCBI Taxonomy" id="2697032"/>
    <lineage>
        <taxon>Bacteria</taxon>
        <taxon>Pseudomonadati</taxon>
        <taxon>Pseudomonadota</taxon>
        <taxon>Betaproteobacteria</taxon>
        <taxon>Burkholderiales</taxon>
        <taxon>Xylophilus</taxon>
    </lineage>
</organism>
<dbReference type="Pfam" id="PF07715">
    <property type="entry name" value="Plug"/>
    <property type="match status" value="1"/>
</dbReference>
<gene>
    <name evidence="15" type="ORF">GT347_26405</name>
</gene>
<keyword evidence="4 10" id="KW-1134">Transmembrane beta strand</keyword>
<evidence type="ECO:0000313" key="16">
    <source>
        <dbReference type="Proteomes" id="UP000464787"/>
    </source>
</evidence>
<evidence type="ECO:0000256" key="5">
    <source>
        <dbReference type="ARBA" id="ARBA00022692"/>
    </source>
</evidence>
<dbReference type="Gene3D" id="2.170.130.10">
    <property type="entry name" value="TonB-dependent receptor, plug domain"/>
    <property type="match status" value="1"/>
</dbReference>
<evidence type="ECO:0000256" key="12">
    <source>
        <dbReference type="SAM" id="SignalP"/>
    </source>
</evidence>
<dbReference type="SUPFAM" id="SSF56935">
    <property type="entry name" value="Porins"/>
    <property type="match status" value="1"/>
</dbReference>
<feature type="signal peptide" evidence="12">
    <location>
        <begin position="1"/>
        <end position="26"/>
    </location>
</feature>
<accession>A0A857JEI5</accession>
<evidence type="ECO:0000256" key="2">
    <source>
        <dbReference type="ARBA" id="ARBA00009810"/>
    </source>
</evidence>
<dbReference type="PROSITE" id="PS52016">
    <property type="entry name" value="TONB_DEPENDENT_REC_3"/>
    <property type="match status" value="1"/>
</dbReference>
<dbReference type="GO" id="GO:0015344">
    <property type="term" value="F:siderophore uptake transmembrane transporter activity"/>
    <property type="evidence" value="ECO:0007669"/>
    <property type="project" value="TreeGrafter"/>
</dbReference>
<keyword evidence="12" id="KW-0732">Signal</keyword>
<dbReference type="CDD" id="cd01347">
    <property type="entry name" value="ligand_gated_channel"/>
    <property type="match status" value="1"/>
</dbReference>
<dbReference type="Pfam" id="PF00593">
    <property type="entry name" value="TonB_dep_Rec_b-barrel"/>
    <property type="match status" value="1"/>
</dbReference>
<proteinExistence type="inferred from homology"/>
<dbReference type="InterPro" id="IPR010105">
    <property type="entry name" value="TonB_sidphr_rcpt"/>
</dbReference>
<evidence type="ECO:0000256" key="6">
    <source>
        <dbReference type="ARBA" id="ARBA00023077"/>
    </source>
</evidence>
<dbReference type="GO" id="GO:0038023">
    <property type="term" value="F:signaling receptor activity"/>
    <property type="evidence" value="ECO:0007669"/>
    <property type="project" value="InterPro"/>
</dbReference>
<dbReference type="RefSeq" id="WP_160555017.1">
    <property type="nucleotide sequence ID" value="NZ_CP047650.1"/>
</dbReference>
<keyword evidence="5 10" id="KW-0812">Transmembrane</keyword>
<evidence type="ECO:0000259" key="14">
    <source>
        <dbReference type="Pfam" id="PF07715"/>
    </source>
</evidence>
<keyword evidence="3 10" id="KW-0813">Transport</keyword>
<reference evidence="15 16" key="1">
    <citation type="submission" date="2020-01" db="EMBL/GenBank/DDBJ databases">
        <title>Genome sequencing of strain KACC 21265.</title>
        <authorList>
            <person name="Heo J."/>
            <person name="Kim S.-J."/>
            <person name="Kim J.-S."/>
            <person name="Hong S.-B."/>
            <person name="Kwon S.-W."/>
        </authorList>
    </citation>
    <scope>NUCLEOTIDE SEQUENCE [LARGE SCALE GENOMIC DNA]</scope>
    <source>
        <strain evidence="15 16">KACC 21265</strain>
    </source>
</reference>
<evidence type="ECO:0000256" key="8">
    <source>
        <dbReference type="ARBA" id="ARBA00023170"/>
    </source>
</evidence>
<name>A0A857JEI5_9BURK</name>
<dbReference type="PANTHER" id="PTHR32552">
    <property type="entry name" value="FERRICHROME IRON RECEPTOR-RELATED"/>
    <property type="match status" value="1"/>
</dbReference>
<evidence type="ECO:0000313" key="15">
    <source>
        <dbReference type="EMBL" id="QHJ01209.1"/>
    </source>
</evidence>
<evidence type="ECO:0000256" key="1">
    <source>
        <dbReference type="ARBA" id="ARBA00004571"/>
    </source>
</evidence>
<dbReference type="NCBIfam" id="TIGR01783">
    <property type="entry name" value="TonB-siderophor"/>
    <property type="match status" value="1"/>
</dbReference>
<comment type="subcellular location">
    <subcellularLocation>
        <location evidence="1 10">Cell outer membrane</location>
        <topology evidence="1 10">Multi-pass membrane protein</topology>
    </subcellularLocation>
</comment>
<dbReference type="InterPro" id="IPR036942">
    <property type="entry name" value="Beta-barrel_TonB_sf"/>
</dbReference>
<dbReference type="GO" id="GO:0009279">
    <property type="term" value="C:cell outer membrane"/>
    <property type="evidence" value="ECO:0007669"/>
    <property type="project" value="UniProtKB-SubCell"/>
</dbReference>
<dbReference type="PANTHER" id="PTHR32552:SF84">
    <property type="entry name" value="TONB-DEPENDENT RECEPTOR-RELATED"/>
    <property type="match status" value="1"/>
</dbReference>
<keyword evidence="16" id="KW-1185">Reference proteome</keyword>
<evidence type="ECO:0000259" key="13">
    <source>
        <dbReference type="Pfam" id="PF00593"/>
    </source>
</evidence>
<dbReference type="EMBL" id="CP047650">
    <property type="protein sequence ID" value="QHJ01209.1"/>
    <property type="molecule type" value="Genomic_DNA"/>
</dbReference>
<evidence type="ECO:0000256" key="11">
    <source>
        <dbReference type="RuleBase" id="RU003357"/>
    </source>
</evidence>
<dbReference type="Gene3D" id="2.40.170.20">
    <property type="entry name" value="TonB-dependent receptor, beta-barrel domain"/>
    <property type="match status" value="1"/>
</dbReference>
<comment type="similarity">
    <text evidence="2 10 11">Belongs to the TonB-dependent receptor family.</text>
</comment>
<dbReference type="Proteomes" id="UP000464787">
    <property type="component" value="Chromosome"/>
</dbReference>
<dbReference type="InterPro" id="IPR037066">
    <property type="entry name" value="Plug_dom_sf"/>
</dbReference>
<dbReference type="InterPro" id="IPR000531">
    <property type="entry name" value="Beta-barrel_TonB"/>
</dbReference>
<evidence type="ECO:0000256" key="10">
    <source>
        <dbReference type="PROSITE-ProRule" id="PRU01360"/>
    </source>
</evidence>
<evidence type="ECO:0000256" key="9">
    <source>
        <dbReference type="ARBA" id="ARBA00023237"/>
    </source>
</evidence>
<dbReference type="InterPro" id="IPR012910">
    <property type="entry name" value="Plug_dom"/>
</dbReference>
<evidence type="ECO:0000256" key="3">
    <source>
        <dbReference type="ARBA" id="ARBA00022448"/>
    </source>
</evidence>
<protein>
    <submittedName>
        <fullName evidence="15">TonB-dependent siderophore receptor</fullName>
    </submittedName>
</protein>
<sequence length="708" mass="76773">MKTAQSLHRLALAGAALALPPAAAMAQATLPTVEISDIQGKPGATLDLDLPNSTASRLGLSARETPASVSTLSAADMAERNLTRAQDVAIQMPGVTQNPSPGNGGTGLVARGFNGHNSVAQMVDGTRLIVASGTITYPFSTWPLESVEVLRGPASVLYGDGAIGAAVNYVTKKPRFDVAEREAFVSGGSYGTVQGGVGLRGPINDVLAYSLYVDAAHSDGYRRDDGYERQNISAALAIRPTSALRIDLSLDAGHNDDSTYYGTPLRNGALVDSLRRTSFNVGDATVNYNDRMWRAKIDWQISDSLRLRNESYYLTSKRHWRNSESYAFNTAGTLVNRSDYLEILHDQEQTGNRIDLGYVRALAGLKNRFVIGLDYYRTKLLHTNNSPYGGTSTVDPFSNFAAGSFTSPVPTTPGRRSTLETAALFAEDSIELSPQWKLVAGLRRDAMDFDNQDLHTGVDLGKKYHPVTGRVGAVWTPLQDLSVYGQYGTGTDPLSGALSLPNGSSSYDLTRGRQLEFGLKGAMPAIQGEWTAAVYRIEKRNILSRDAINPLVTQQIGKQSSTGIELALAAEPLRNWTVDANAAFLRARYEDFQELVGTALVSRDGMVPTNVPERSANLWTGYRFTPQWWAGFGAQYVGQRYSNNANTTSLPAYTVLNASLAWRYSPQLTLSLAVNNLADRDYALSGTGNVRWLLGAPRTVQLTARARF</sequence>
<dbReference type="GO" id="GO:0015891">
    <property type="term" value="P:siderophore transport"/>
    <property type="evidence" value="ECO:0007669"/>
    <property type="project" value="InterPro"/>
</dbReference>